<dbReference type="Pfam" id="PF12146">
    <property type="entry name" value="Hydrolase_4"/>
    <property type="match status" value="1"/>
</dbReference>
<gene>
    <name evidence="2" type="ORF">XD57_1731</name>
</gene>
<reference evidence="2 3" key="1">
    <citation type="journal article" date="2015" name="MBio">
        <title>Genome-Resolved Metagenomic Analysis Reveals Roles for Candidate Phyla and Other Microbial Community Members in Biogeochemical Transformations in Oil Reservoirs.</title>
        <authorList>
            <person name="Hu P."/>
            <person name="Tom L."/>
            <person name="Singh A."/>
            <person name="Thomas B.C."/>
            <person name="Baker B.J."/>
            <person name="Piceno Y.M."/>
            <person name="Andersen G.L."/>
            <person name="Banfield J.F."/>
        </authorList>
    </citation>
    <scope>NUCLEOTIDE SEQUENCE [LARGE SCALE GENOMIC DNA]</scope>
    <source>
        <strain evidence="2">46_26</strain>
    </source>
</reference>
<dbReference type="InterPro" id="IPR022742">
    <property type="entry name" value="Hydrolase_4"/>
</dbReference>
<sequence length="285" mass="33666">MRLITFDASYDPIAEESKTVRVYVFEPEKIERNLIFLHGIGNGNIPYLLWFGEKFREYNIKTWFLILPYHEKRAPENWSGGEPFYHSSPSFCVKRFDEAVQDVIDLVDVVKRDNDKPISLMGFSFGGMITTIALAREKRIEKGVICCSGGDWRWINWYSPYTERLRELYRKNGNEYGCRSEKDCIKNRRNAPEIIKSFNSIEDIRKKPPVGCYFYDPASFAPFVDQKVLFFWALFDRVIPYQSYACLHKLLKNKKTVYLPSGHKGSYFFRRYIAKRVVRFLIDDE</sequence>
<evidence type="ECO:0000313" key="3">
    <source>
        <dbReference type="Proteomes" id="UP000058636"/>
    </source>
</evidence>
<dbReference type="InterPro" id="IPR029058">
    <property type="entry name" value="AB_hydrolase_fold"/>
</dbReference>
<dbReference type="GO" id="GO:0016787">
    <property type="term" value="F:hydrolase activity"/>
    <property type="evidence" value="ECO:0007669"/>
    <property type="project" value="UniProtKB-KW"/>
</dbReference>
<feature type="domain" description="Serine aminopeptidase S33" evidence="1">
    <location>
        <begin position="93"/>
        <end position="184"/>
    </location>
</feature>
<protein>
    <submittedName>
        <fullName evidence="2">Alpha/beta hydrolase fold</fullName>
    </submittedName>
</protein>
<dbReference type="Proteomes" id="UP000058636">
    <property type="component" value="Unassembled WGS sequence"/>
</dbReference>
<comment type="caution">
    <text evidence="2">The sequence shown here is derived from an EMBL/GenBank/DDBJ whole genome shotgun (WGS) entry which is preliminary data.</text>
</comment>
<evidence type="ECO:0000259" key="1">
    <source>
        <dbReference type="Pfam" id="PF12146"/>
    </source>
</evidence>
<dbReference type="EMBL" id="LGFG01000240">
    <property type="protein sequence ID" value="KUK22169.1"/>
    <property type="molecule type" value="Genomic_DNA"/>
</dbReference>
<proteinExistence type="predicted"/>
<organism evidence="2 3">
    <name type="scientific">Thermotoga petrophila</name>
    <dbReference type="NCBI Taxonomy" id="93929"/>
    <lineage>
        <taxon>Bacteria</taxon>
        <taxon>Thermotogati</taxon>
        <taxon>Thermotogota</taxon>
        <taxon>Thermotogae</taxon>
        <taxon>Thermotogales</taxon>
        <taxon>Thermotogaceae</taxon>
        <taxon>Thermotoga</taxon>
    </lineage>
</organism>
<accession>A0A101ENU3</accession>
<dbReference type="AlphaFoldDB" id="A0A101ENU3"/>
<dbReference type="SUPFAM" id="SSF53474">
    <property type="entry name" value="alpha/beta-Hydrolases"/>
    <property type="match status" value="1"/>
</dbReference>
<name>A0A101ENU3_9THEM</name>
<keyword evidence="2" id="KW-0378">Hydrolase</keyword>
<dbReference type="Gene3D" id="3.40.50.1820">
    <property type="entry name" value="alpha/beta hydrolase"/>
    <property type="match status" value="1"/>
</dbReference>
<evidence type="ECO:0000313" key="2">
    <source>
        <dbReference type="EMBL" id="KUK22169.1"/>
    </source>
</evidence>
<dbReference type="PATRIC" id="fig|93930.3.peg.926"/>